<sequence>MQVGLTQYILAIIALDSVKHQVAGGAPIFIVDNEEEQQRLALYLSRLLKAMAHDLENGMIIIVKQ</sequence>
<reference evidence="2" key="1">
    <citation type="journal article" date="2017" name="Appl. Environ. Microbiol.">
        <title>Genomic Analysis of Calderihabitans maritimus KKC1, a Thermophilic, Hydrogenogenic, Carboxydotrophic Bacterium Isolated from Marine Sediment.</title>
        <authorList>
            <person name="Omae K."/>
            <person name="Yoneda Y."/>
            <person name="Fukuyama Y."/>
            <person name="Yoshida T."/>
            <person name="Sako Y."/>
        </authorList>
    </citation>
    <scope>NUCLEOTIDE SEQUENCE [LARGE SCALE GENOMIC DNA]</scope>
    <source>
        <strain evidence="2">KKC1</strain>
    </source>
</reference>
<dbReference type="AlphaFoldDB" id="A0A1Z5HUM0"/>
<organism evidence="1 2">
    <name type="scientific">Calderihabitans maritimus</name>
    <dbReference type="NCBI Taxonomy" id="1246530"/>
    <lineage>
        <taxon>Bacteria</taxon>
        <taxon>Bacillati</taxon>
        <taxon>Bacillota</taxon>
        <taxon>Clostridia</taxon>
        <taxon>Neomoorellales</taxon>
        <taxon>Calderihabitantaceae</taxon>
        <taxon>Calderihabitans</taxon>
    </lineage>
</organism>
<evidence type="ECO:0000313" key="1">
    <source>
        <dbReference type="EMBL" id="GAW93233.1"/>
    </source>
</evidence>
<comment type="caution">
    <text evidence="1">The sequence shown here is derived from an EMBL/GenBank/DDBJ whole genome shotgun (WGS) entry which is preliminary data.</text>
</comment>
<dbReference type="Proteomes" id="UP000197032">
    <property type="component" value="Unassembled WGS sequence"/>
</dbReference>
<dbReference type="Pfam" id="PF21835">
    <property type="entry name" value="YIEGIA_cap"/>
    <property type="match status" value="1"/>
</dbReference>
<gene>
    <name evidence="1" type="ORF">KKC1_23720</name>
</gene>
<keyword evidence="2" id="KW-1185">Reference proteome</keyword>
<protein>
    <submittedName>
        <fullName evidence="1">Uncharacterized protein</fullName>
    </submittedName>
</protein>
<name>A0A1Z5HUM0_9FIRM</name>
<dbReference type="RefSeq" id="WP_088554417.1">
    <property type="nucleotide sequence ID" value="NZ_BDGJ01000125.1"/>
</dbReference>
<proteinExistence type="predicted"/>
<evidence type="ECO:0000313" key="2">
    <source>
        <dbReference type="Proteomes" id="UP000197032"/>
    </source>
</evidence>
<dbReference type="OrthoDB" id="1955035at2"/>
<dbReference type="InterPro" id="IPR054055">
    <property type="entry name" value="YpzH"/>
</dbReference>
<accession>A0A1Z5HUM0</accession>
<dbReference type="EMBL" id="BDGJ01000125">
    <property type="protein sequence ID" value="GAW93233.1"/>
    <property type="molecule type" value="Genomic_DNA"/>
</dbReference>